<feature type="transmembrane region" description="Helical" evidence="2">
    <location>
        <begin position="46"/>
        <end position="65"/>
    </location>
</feature>
<dbReference type="Gene3D" id="3.60.10.10">
    <property type="entry name" value="Endonuclease/exonuclease/phosphatase"/>
    <property type="match status" value="1"/>
</dbReference>
<dbReference type="SUPFAM" id="SSF56219">
    <property type="entry name" value="DNase I-like"/>
    <property type="match status" value="1"/>
</dbReference>
<keyword evidence="2" id="KW-0812">Transmembrane</keyword>
<dbReference type="Proteomes" id="UP000295431">
    <property type="component" value="Unassembled WGS sequence"/>
</dbReference>
<keyword evidence="2" id="KW-0472">Membrane</keyword>
<accession>A0A4R4PA23</accession>
<dbReference type="OrthoDB" id="4316587at2"/>
<dbReference type="Pfam" id="PF03372">
    <property type="entry name" value="Exo_endo_phos"/>
    <property type="match status" value="1"/>
</dbReference>
<dbReference type="InterPro" id="IPR005135">
    <property type="entry name" value="Endo/exonuclease/phosphatase"/>
</dbReference>
<evidence type="ECO:0000313" key="5">
    <source>
        <dbReference type="Proteomes" id="UP000295431"/>
    </source>
</evidence>
<reference evidence="4 5" key="1">
    <citation type="submission" date="2019-03" db="EMBL/GenBank/DDBJ databases">
        <title>Draft genome sequences of novel Actinobacteria.</title>
        <authorList>
            <person name="Sahin N."/>
            <person name="Ay H."/>
            <person name="Saygin H."/>
        </authorList>
    </citation>
    <scope>NUCLEOTIDE SEQUENCE [LARGE SCALE GENOMIC DNA]</scope>
    <source>
        <strain evidence="4 5">DSM 45347</strain>
    </source>
</reference>
<dbReference type="GO" id="GO:0003824">
    <property type="term" value="F:catalytic activity"/>
    <property type="evidence" value="ECO:0007669"/>
    <property type="project" value="InterPro"/>
</dbReference>
<proteinExistence type="predicted"/>
<evidence type="ECO:0000256" key="1">
    <source>
        <dbReference type="SAM" id="MobiDB-lite"/>
    </source>
</evidence>
<feature type="transmembrane region" description="Helical" evidence="2">
    <location>
        <begin position="77"/>
        <end position="94"/>
    </location>
</feature>
<comment type="caution">
    <text evidence="4">The sequence shown here is derived from an EMBL/GenBank/DDBJ whole genome shotgun (WGS) entry which is preliminary data.</text>
</comment>
<evidence type="ECO:0000256" key="2">
    <source>
        <dbReference type="SAM" id="Phobius"/>
    </source>
</evidence>
<dbReference type="EMBL" id="SMJW01000026">
    <property type="protein sequence ID" value="TDC17870.1"/>
    <property type="molecule type" value="Genomic_DNA"/>
</dbReference>
<feature type="transmembrane region" description="Helical" evidence="2">
    <location>
        <begin position="101"/>
        <end position="120"/>
    </location>
</feature>
<protein>
    <recommendedName>
        <fullName evidence="3">Endonuclease/exonuclease/phosphatase domain-containing protein</fullName>
    </recommendedName>
</protein>
<gene>
    <name evidence="4" type="ORF">E1284_07735</name>
</gene>
<feature type="domain" description="Endonuclease/exonuclease/phosphatase" evidence="3">
    <location>
        <begin position="132"/>
        <end position="349"/>
    </location>
</feature>
<evidence type="ECO:0000313" key="4">
    <source>
        <dbReference type="EMBL" id="TDC17870.1"/>
    </source>
</evidence>
<feature type="region of interest" description="Disordered" evidence="1">
    <location>
        <begin position="1"/>
        <end position="21"/>
    </location>
</feature>
<evidence type="ECO:0000259" key="3">
    <source>
        <dbReference type="Pfam" id="PF03372"/>
    </source>
</evidence>
<dbReference type="RefSeq" id="WP_131938313.1">
    <property type="nucleotide sequence ID" value="NZ_BAAAMX010000008.1"/>
</dbReference>
<keyword evidence="2" id="KW-1133">Transmembrane helix</keyword>
<name>A0A4R4PA23_9ACTN</name>
<dbReference type="InterPro" id="IPR036691">
    <property type="entry name" value="Endo/exonu/phosph_ase_sf"/>
</dbReference>
<feature type="compositionally biased region" description="Low complexity" evidence="1">
    <location>
        <begin position="1"/>
        <end position="17"/>
    </location>
</feature>
<organism evidence="4 5">
    <name type="scientific">Actinomadura bangladeshensis</name>
    <dbReference type="NCBI Taxonomy" id="453573"/>
    <lineage>
        <taxon>Bacteria</taxon>
        <taxon>Bacillati</taxon>
        <taxon>Actinomycetota</taxon>
        <taxon>Actinomycetes</taxon>
        <taxon>Streptosporangiales</taxon>
        <taxon>Thermomonosporaceae</taxon>
        <taxon>Actinomadura</taxon>
    </lineage>
</organism>
<sequence length="358" mass="37571">MAQAGTAGTAGTVETGQVGAGNWRGGVRRAIRVASQPGPWKRGRGVVALALLLGLSMLLHANIPNRIGNLGSLVETFLPWFGLLIPALLAGALWRRSASGVAAVLVPVVVWLHLFGGLLGDKSGPGGDLTVASHNVRADNPDPSGTARALVASGADVLALEELTRQAQGTYERELAKTYPHHTVHGTVGLWSRLPLSDVRPVDIQTDYGPLAATKPADVKASYARALRATVTTDHGPLAVYVAHLGSARVNPRAGFWTVHRDRNAQALGKAIAAEQNKRVVLLGDLNGTMGDRAFAALTSQMRSTQETAGDGFGFTWPATFPVARIDQILVKGVEPVNSWSLPATGSDHLPVAAAIDF</sequence>
<keyword evidence="5" id="KW-1185">Reference proteome</keyword>
<dbReference type="AlphaFoldDB" id="A0A4R4PA23"/>